<dbReference type="EMBL" id="CADCUJ010000073">
    <property type="protein sequence ID" value="CAA9354259.1"/>
    <property type="molecule type" value="Genomic_DNA"/>
</dbReference>
<protein>
    <submittedName>
        <fullName evidence="1">Hypothetical cytosolic protein</fullName>
    </submittedName>
</protein>
<accession>A0A6J4MG21</accession>
<dbReference type="InterPro" id="IPR014710">
    <property type="entry name" value="RmlC-like_jellyroll"/>
</dbReference>
<sequence>MSDDPAITNPESYQVIFENDRVRVLEYRDQPGHRTKPHRHPDSVMYTLSSFRRRIEAGNRTVDVELSAGEVRWVGAQEHAGENIGDTDSHTIFVELKETAPEGSSGHRALGPH</sequence>
<name>A0A6J4MG21_9ACTN</name>
<dbReference type="InterPro" id="IPR011051">
    <property type="entry name" value="RmlC_Cupin_sf"/>
</dbReference>
<dbReference type="SUPFAM" id="SSF51182">
    <property type="entry name" value="RmlC-like cupins"/>
    <property type="match status" value="1"/>
</dbReference>
<evidence type="ECO:0000313" key="1">
    <source>
        <dbReference type="EMBL" id="CAA9354259.1"/>
    </source>
</evidence>
<gene>
    <name evidence="1" type="ORF">AVDCRST_MAG72-1662</name>
</gene>
<proteinExistence type="predicted"/>
<dbReference type="Gene3D" id="2.60.120.10">
    <property type="entry name" value="Jelly Rolls"/>
    <property type="match status" value="1"/>
</dbReference>
<reference evidence="1" key="1">
    <citation type="submission" date="2020-02" db="EMBL/GenBank/DDBJ databases">
        <authorList>
            <person name="Meier V. D."/>
        </authorList>
    </citation>
    <scope>NUCLEOTIDE SEQUENCE</scope>
    <source>
        <strain evidence="1">AVDCRST_MAG72</strain>
    </source>
</reference>
<dbReference type="AlphaFoldDB" id="A0A6J4MG21"/>
<organism evidence="1">
    <name type="scientific">uncultured Nocardioidaceae bacterium</name>
    <dbReference type="NCBI Taxonomy" id="253824"/>
    <lineage>
        <taxon>Bacteria</taxon>
        <taxon>Bacillati</taxon>
        <taxon>Actinomycetota</taxon>
        <taxon>Actinomycetes</taxon>
        <taxon>Propionibacteriales</taxon>
        <taxon>Nocardioidaceae</taxon>
        <taxon>environmental samples</taxon>
    </lineage>
</organism>